<dbReference type="NCBIfam" id="TIGR01972">
    <property type="entry name" value="NDH_I_M"/>
    <property type="match status" value="1"/>
</dbReference>
<name>A0A096Y6Y3_9EUKA</name>
<keyword evidence="7" id="KW-0813">Transport</keyword>
<feature type="domain" description="NADH:quinone oxidoreductase/Mrp antiporter transmembrane" evidence="8">
    <location>
        <begin position="131"/>
        <end position="417"/>
    </location>
</feature>
<dbReference type="GO" id="GO:0031966">
    <property type="term" value="C:mitochondrial membrane"/>
    <property type="evidence" value="ECO:0007669"/>
    <property type="project" value="UniProtKB-SubCell"/>
</dbReference>
<dbReference type="Pfam" id="PF00361">
    <property type="entry name" value="Proton_antipo_M"/>
    <property type="match status" value="1"/>
</dbReference>
<evidence type="ECO:0000256" key="7">
    <source>
        <dbReference type="RuleBase" id="RU003297"/>
    </source>
</evidence>
<organism evidence="9">
    <name type="scientific">Cyanoptyche gloeocystis</name>
    <dbReference type="NCBI Taxonomy" id="77922"/>
    <lineage>
        <taxon>Eukaryota</taxon>
        <taxon>Glaucocystophyceae</taxon>
        <taxon>Glaucocystophyceae incertae sedis</taxon>
        <taxon>Cyanoptyche</taxon>
    </lineage>
</organism>
<gene>
    <name evidence="9" type="primary">nad4</name>
</gene>
<dbReference type="InterPro" id="IPR003918">
    <property type="entry name" value="NADH_UbQ_OxRdtase"/>
</dbReference>
<dbReference type="PRINTS" id="PR01437">
    <property type="entry name" value="NUOXDRDTASE4"/>
</dbReference>
<feature type="transmembrane region" description="Helical" evidence="7">
    <location>
        <begin position="33"/>
        <end position="52"/>
    </location>
</feature>
<keyword evidence="7" id="KW-0679">Respiratory chain</keyword>
<keyword evidence="6 7" id="KW-0472">Membrane</keyword>
<keyword evidence="7" id="KW-0520">NAD</keyword>
<feature type="transmembrane region" description="Helical" evidence="7">
    <location>
        <begin position="301"/>
        <end position="321"/>
    </location>
</feature>
<dbReference type="GO" id="GO:0008137">
    <property type="term" value="F:NADH dehydrogenase (ubiquinone) activity"/>
    <property type="evidence" value="ECO:0007669"/>
    <property type="project" value="UniProtKB-UniRule"/>
</dbReference>
<feature type="transmembrane region" description="Helical" evidence="7">
    <location>
        <begin position="166"/>
        <end position="188"/>
    </location>
</feature>
<feature type="transmembrane region" description="Helical" evidence="7">
    <location>
        <begin position="82"/>
        <end position="102"/>
    </location>
</feature>
<evidence type="ECO:0000259" key="8">
    <source>
        <dbReference type="Pfam" id="PF00361"/>
    </source>
</evidence>
<dbReference type="InterPro" id="IPR010227">
    <property type="entry name" value="NADH_Q_OxRdtase_chainM/4"/>
</dbReference>
<feature type="transmembrane region" description="Helical" evidence="7">
    <location>
        <begin position="448"/>
        <end position="465"/>
    </location>
</feature>
<comment type="function">
    <text evidence="1">Core subunit of the mitochondrial membrane respiratory chain NADH dehydrogenase (Complex I) that is believed to belong to the minimal assembly required for catalysis. Complex I functions in the transfer of electrons from NADH to the respiratory chain. The immediate electron acceptor for the enzyme is believed to be ubiquinone.</text>
</comment>
<feature type="transmembrane region" description="Helical" evidence="7">
    <location>
        <begin position="362"/>
        <end position="382"/>
    </location>
</feature>
<reference evidence="9" key="1">
    <citation type="journal article" date="2014" name="Genome Biol. Evol.">
        <title>The mitochondrial genomes of the glaucophytes Gloeochaete wittrockiana and Cyanoptyche gloeocystis: multilocus phylogenetics suggests a monophyletic archaeplastida.</title>
        <authorList>
            <person name="Jackson C."/>
            <person name="Reyes-Prieto A."/>
        </authorList>
    </citation>
    <scope>NUCLEOTIDE SEQUENCE</scope>
    <source>
        <strain evidence="9">SAG 4.97</strain>
    </source>
</reference>
<keyword evidence="5 7" id="KW-1133">Transmembrane helix</keyword>
<feature type="transmembrane region" description="Helical" evidence="7">
    <location>
        <begin position="268"/>
        <end position="289"/>
    </location>
</feature>
<keyword evidence="7" id="KW-0249">Electron transport</keyword>
<evidence type="ECO:0000256" key="3">
    <source>
        <dbReference type="ARBA" id="ARBA00009025"/>
    </source>
</evidence>
<geneLocation type="mitochondrion" evidence="9"/>
<evidence type="ECO:0000256" key="5">
    <source>
        <dbReference type="ARBA" id="ARBA00022989"/>
    </source>
</evidence>
<feature type="transmembrane region" description="Helical" evidence="7">
    <location>
        <begin position="208"/>
        <end position="230"/>
    </location>
</feature>
<dbReference type="GO" id="GO:0003954">
    <property type="term" value="F:NADH dehydrogenase activity"/>
    <property type="evidence" value="ECO:0007669"/>
    <property type="project" value="TreeGrafter"/>
</dbReference>
<comment type="similarity">
    <text evidence="3 7">Belongs to the complex I subunit 4 family.</text>
</comment>
<dbReference type="GO" id="GO:0015990">
    <property type="term" value="P:electron transport coupled proton transport"/>
    <property type="evidence" value="ECO:0007669"/>
    <property type="project" value="TreeGrafter"/>
</dbReference>
<protein>
    <recommendedName>
        <fullName evidence="7">NADH-ubiquinone oxidoreductase chain 4</fullName>
        <ecNumber evidence="7">7.1.1.2</ecNumber>
    </recommendedName>
</protein>
<dbReference type="RefSeq" id="YP_009092498.1">
    <property type="nucleotide sequence ID" value="NC_025294.1"/>
</dbReference>
<keyword evidence="7" id="KW-0830">Ubiquinone</keyword>
<comment type="subcellular location">
    <subcellularLocation>
        <location evidence="2">Membrane</location>
        <topology evidence="2">Multi-pass membrane protein</topology>
    </subcellularLocation>
    <subcellularLocation>
        <location evidence="7">Mitochondrion membrane</location>
        <topology evidence="7">Multi-pass membrane protein</topology>
    </subcellularLocation>
</comment>
<keyword evidence="7 9" id="KW-0496">Mitochondrion</keyword>
<dbReference type="GO" id="GO:0042773">
    <property type="term" value="P:ATP synthesis coupled electron transport"/>
    <property type="evidence" value="ECO:0007669"/>
    <property type="project" value="InterPro"/>
</dbReference>
<feature type="transmembrane region" description="Helical" evidence="7">
    <location>
        <begin position="402"/>
        <end position="427"/>
    </location>
</feature>
<evidence type="ECO:0000313" key="9">
    <source>
        <dbReference type="EMBL" id="AIM52084.1"/>
    </source>
</evidence>
<evidence type="ECO:0000256" key="2">
    <source>
        <dbReference type="ARBA" id="ARBA00004141"/>
    </source>
</evidence>
<evidence type="ECO:0000256" key="4">
    <source>
        <dbReference type="ARBA" id="ARBA00022692"/>
    </source>
</evidence>
<keyword evidence="4 7" id="KW-0812">Transmembrane</keyword>
<evidence type="ECO:0000256" key="6">
    <source>
        <dbReference type="ARBA" id="ARBA00023136"/>
    </source>
</evidence>
<evidence type="ECO:0000256" key="1">
    <source>
        <dbReference type="ARBA" id="ARBA00003257"/>
    </source>
</evidence>
<dbReference type="EC" id="7.1.1.2" evidence="7"/>
<dbReference type="GO" id="GO:0048039">
    <property type="term" value="F:ubiquinone binding"/>
    <property type="evidence" value="ECO:0007669"/>
    <property type="project" value="TreeGrafter"/>
</dbReference>
<feature type="transmembrane region" description="Helical" evidence="7">
    <location>
        <begin position="327"/>
        <end position="350"/>
    </location>
</feature>
<feature type="transmembrane region" description="Helical" evidence="7">
    <location>
        <begin position="109"/>
        <end position="127"/>
    </location>
</feature>
<dbReference type="InterPro" id="IPR001750">
    <property type="entry name" value="ND/Mrp_TM"/>
</dbReference>
<feature type="transmembrane region" description="Helical" evidence="7">
    <location>
        <begin position="6"/>
        <end position="24"/>
    </location>
</feature>
<accession>A0A096Y6Y3</accession>
<dbReference type="GeneID" id="20832994"/>
<feature type="transmembrane region" description="Helical" evidence="7">
    <location>
        <begin position="133"/>
        <end position="154"/>
    </location>
</feature>
<sequence>MVIINLLHILILLPIIGCLFSFIIRKDETLKVFSLYLSLLIFNISLLMWILFDSSLYGYQFTTQLDLLSSKNFNVTLGVDGISLFFIILVTFIIPVCLLTSWNTVKDQVHYYILCFFFIEVLLILVFTVLDILIFYICFETVLIPMYLIIGIWGSRERKIRAAYLFFLYTLAGSFLMLITILSIYFQVGSLNIDVLQFVNFSYYKQLFFWFAFFISFAIKTPMIPFHIWLPEAHVESPTAGSLMLAGILLKLGTYAFLRFSIPMFPYASIYFSPLVFVLSVIAIIYISITTVRQIDLKKIIAYSSVAHMNFVTLGLFSLNVQGIQGSVLLMISHGIVSPALFLCVGVLYDRYKTRLLHYYSGLSYIMPLYSVIFLFFTLSNISVPGTSSFIGEFLVLSGCYFITPSITCVATIGVVLGAVYSLWLYNRVCFGVIKTCYINQFSDVSRREFYLFVPLIFCVLWMGIQPKAFLQPLAYSITNLLSGMY</sequence>
<comment type="function">
    <text evidence="7">Core subunit of the mitochondrial membrane respiratory chain NADH dehydrogenase (Complex I) which catalyzes electron transfer from NADH through the respiratory chain, using ubiquinone as an electron acceptor. Essential for the catalytic activity and assembly of complex I.</text>
</comment>
<dbReference type="AlphaFoldDB" id="A0A096Y6Y3"/>
<dbReference type="EMBL" id="KJ867411">
    <property type="protein sequence ID" value="AIM52084.1"/>
    <property type="molecule type" value="Genomic_DNA"/>
</dbReference>
<dbReference type="PANTHER" id="PTHR43507">
    <property type="entry name" value="NADH-UBIQUINONE OXIDOREDUCTASE CHAIN 4"/>
    <property type="match status" value="1"/>
</dbReference>
<reference evidence="9" key="2">
    <citation type="submission" date="2014-05" db="EMBL/GenBank/DDBJ databases">
        <authorList>
            <person name="Jackson C.J."/>
            <person name="Reyes-Prieto A."/>
        </authorList>
    </citation>
    <scope>NUCLEOTIDE SEQUENCE</scope>
    <source>
        <strain evidence="9">SAG 4.97</strain>
    </source>
</reference>
<proteinExistence type="inferred from homology"/>
<feature type="transmembrane region" description="Helical" evidence="7">
    <location>
        <begin position="242"/>
        <end position="262"/>
    </location>
</feature>
<comment type="catalytic activity">
    <reaction evidence="7">
        <text>a ubiquinone + NADH + 5 H(+)(in) = a ubiquinol + NAD(+) + 4 H(+)(out)</text>
        <dbReference type="Rhea" id="RHEA:29091"/>
        <dbReference type="Rhea" id="RHEA-COMP:9565"/>
        <dbReference type="Rhea" id="RHEA-COMP:9566"/>
        <dbReference type="ChEBI" id="CHEBI:15378"/>
        <dbReference type="ChEBI" id="CHEBI:16389"/>
        <dbReference type="ChEBI" id="CHEBI:17976"/>
        <dbReference type="ChEBI" id="CHEBI:57540"/>
        <dbReference type="ChEBI" id="CHEBI:57945"/>
        <dbReference type="EC" id="7.1.1.2"/>
    </reaction>
</comment>
<dbReference type="PANTHER" id="PTHR43507:SF1">
    <property type="entry name" value="NADH-UBIQUINONE OXIDOREDUCTASE CHAIN 4"/>
    <property type="match status" value="1"/>
</dbReference>